<protein>
    <submittedName>
        <fullName evidence="1">Uncharacterized protein</fullName>
    </submittedName>
</protein>
<evidence type="ECO:0000313" key="2">
    <source>
        <dbReference type="Proteomes" id="UP000798662"/>
    </source>
</evidence>
<name>A0ACC3CHG8_PYRYE</name>
<reference evidence="1" key="1">
    <citation type="submission" date="2019-11" db="EMBL/GenBank/DDBJ databases">
        <title>Nori genome reveals adaptations in red seaweeds to the harsh intertidal environment.</title>
        <authorList>
            <person name="Wang D."/>
            <person name="Mao Y."/>
        </authorList>
    </citation>
    <scope>NUCLEOTIDE SEQUENCE</scope>
    <source>
        <tissue evidence="1">Gametophyte</tissue>
    </source>
</reference>
<keyword evidence="2" id="KW-1185">Reference proteome</keyword>
<comment type="caution">
    <text evidence="1">The sequence shown here is derived from an EMBL/GenBank/DDBJ whole genome shotgun (WGS) entry which is preliminary data.</text>
</comment>
<accession>A0ACC3CHG8</accession>
<evidence type="ECO:0000313" key="1">
    <source>
        <dbReference type="EMBL" id="KAK1869202.1"/>
    </source>
</evidence>
<dbReference type="EMBL" id="CM020620">
    <property type="protein sequence ID" value="KAK1869202.1"/>
    <property type="molecule type" value="Genomic_DNA"/>
</dbReference>
<dbReference type="Proteomes" id="UP000798662">
    <property type="component" value="Chromosome 3"/>
</dbReference>
<gene>
    <name evidence="1" type="ORF">I4F81_011683</name>
</gene>
<sequence length="127" mass="12623">MIQNTNARRREGGRGSGEGEGGGGGGMGRTLARPATAATAAAAPVDVRRRVVGSAASAAAVRPARPKGGGEVGGKSGVAAASFEDVNGCRLHCWLSRQTHTAGGGIKGKATASTAHCGYQHVQPCCR</sequence>
<organism evidence="1 2">
    <name type="scientific">Pyropia yezoensis</name>
    <name type="common">Susabi-nori</name>
    <name type="synonym">Porphyra yezoensis</name>
    <dbReference type="NCBI Taxonomy" id="2788"/>
    <lineage>
        <taxon>Eukaryota</taxon>
        <taxon>Rhodophyta</taxon>
        <taxon>Bangiophyceae</taxon>
        <taxon>Bangiales</taxon>
        <taxon>Bangiaceae</taxon>
        <taxon>Pyropia</taxon>
    </lineage>
</organism>
<proteinExistence type="predicted"/>